<sequence length="355" mass="39336">MVVAAFYPIFVRSRYSANRFRNSVTQTIEKDEAMETINFQPLLKQIRWGGRRLGEILNKPLGDATDYAESWEIADHGDDQTIVADGPYAGWTLQRLVKEKNEELFGPQTGREQFPLLIKFLDANDRLSAQVHPNDELAKEFDPSENGKTEAWVIMAAEPGSVLYSGLKAGVTESDLREALAATELERCLHTIEVQAGDCVFVPAGTVHAIGEGILLAEIQQMSDLTFRLYDWGRVGADGKPRQLHIEESVRCTDFSRGPVDLVTPQVIKEGPHHVEELVRSPYFVIRRHVIHEEVELESPDICHVLMTIAGAGELTDADQTRSLSAGNTVLVPATCSPLKCVPNGSITLLEAYCP</sequence>
<dbReference type="PANTHER" id="PTHR42742:SF3">
    <property type="entry name" value="FRUCTOKINASE"/>
    <property type="match status" value="1"/>
</dbReference>
<evidence type="ECO:0000256" key="2">
    <source>
        <dbReference type="ARBA" id="ARBA00022833"/>
    </source>
</evidence>
<dbReference type="InterPro" id="IPR046457">
    <property type="entry name" value="PMI_typeI_cat"/>
</dbReference>
<proteinExistence type="predicted"/>
<keyword evidence="1 3" id="KW-0479">Metal-binding</keyword>
<name>A0A517TC38_9PLAN</name>
<dbReference type="GO" id="GO:0004476">
    <property type="term" value="F:mannose-6-phosphate isomerase activity"/>
    <property type="evidence" value="ECO:0007669"/>
    <property type="project" value="UniProtKB-EC"/>
</dbReference>
<dbReference type="InterPro" id="IPR014710">
    <property type="entry name" value="RmlC-like_jellyroll"/>
</dbReference>
<dbReference type="PIRSF" id="PIRSF036894">
    <property type="entry name" value="PMI_Firm_short"/>
    <property type="match status" value="1"/>
</dbReference>
<evidence type="ECO:0000313" key="6">
    <source>
        <dbReference type="EMBL" id="QDT65938.1"/>
    </source>
</evidence>
<accession>A0A517TC38</accession>
<dbReference type="KEGG" id="chya:V22_32010"/>
<organism evidence="6 7">
    <name type="scientific">Calycomorphotria hydatis</name>
    <dbReference type="NCBI Taxonomy" id="2528027"/>
    <lineage>
        <taxon>Bacteria</taxon>
        <taxon>Pseudomonadati</taxon>
        <taxon>Planctomycetota</taxon>
        <taxon>Planctomycetia</taxon>
        <taxon>Planctomycetales</taxon>
        <taxon>Planctomycetaceae</taxon>
        <taxon>Calycomorphotria</taxon>
    </lineage>
</organism>
<evidence type="ECO:0000256" key="1">
    <source>
        <dbReference type="ARBA" id="ARBA00022723"/>
    </source>
</evidence>
<dbReference type="PANTHER" id="PTHR42742">
    <property type="entry name" value="TRANSCRIPTIONAL REPRESSOR MPRA"/>
    <property type="match status" value="1"/>
</dbReference>
<feature type="active site" evidence="4">
    <location>
        <position position="228"/>
    </location>
</feature>
<evidence type="ECO:0000259" key="5">
    <source>
        <dbReference type="Pfam" id="PF20511"/>
    </source>
</evidence>
<dbReference type="SUPFAM" id="SSF51182">
    <property type="entry name" value="RmlC-like cupins"/>
    <property type="match status" value="1"/>
</dbReference>
<reference evidence="6 7" key="1">
    <citation type="submission" date="2019-02" db="EMBL/GenBank/DDBJ databases">
        <title>Deep-cultivation of Planctomycetes and their phenomic and genomic characterization uncovers novel biology.</title>
        <authorList>
            <person name="Wiegand S."/>
            <person name="Jogler M."/>
            <person name="Boedeker C."/>
            <person name="Pinto D."/>
            <person name="Vollmers J."/>
            <person name="Rivas-Marin E."/>
            <person name="Kohn T."/>
            <person name="Peeters S.H."/>
            <person name="Heuer A."/>
            <person name="Rast P."/>
            <person name="Oberbeckmann S."/>
            <person name="Bunk B."/>
            <person name="Jeske O."/>
            <person name="Meyerdierks A."/>
            <person name="Storesund J.E."/>
            <person name="Kallscheuer N."/>
            <person name="Luecker S."/>
            <person name="Lage O.M."/>
            <person name="Pohl T."/>
            <person name="Merkel B.J."/>
            <person name="Hornburger P."/>
            <person name="Mueller R.-W."/>
            <person name="Bruemmer F."/>
            <person name="Labrenz M."/>
            <person name="Spormann A.M."/>
            <person name="Op den Camp H."/>
            <person name="Overmann J."/>
            <person name="Amann R."/>
            <person name="Jetten M.S.M."/>
            <person name="Mascher T."/>
            <person name="Medema M.H."/>
            <person name="Devos D.P."/>
            <person name="Kaster A.-K."/>
            <person name="Ovreas L."/>
            <person name="Rohde M."/>
            <person name="Galperin M.Y."/>
            <person name="Jogler C."/>
        </authorList>
    </citation>
    <scope>NUCLEOTIDE SEQUENCE [LARGE SCALE GENOMIC DNA]</scope>
    <source>
        <strain evidence="6 7">V22</strain>
    </source>
</reference>
<feature type="domain" description="Phosphomannose isomerase type I catalytic" evidence="5">
    <location>
        <begin position="40"/>
        <end position="141"/>
    </location>
</feature>
<gene>
    <name evidence="6" type="primary">gmuF</name>
    <name evidence="6" type="ORF">V22_32010</name>
</gene>
<dbReference type="EC" id="5.3.1.8" evidence="6"/>
<dbReference type="AlphaFoldDB" id="A0A517TC38"/>
<evidence type="ECO:0000256" key="4">
    <source>
        <dbReference type="PIRSR" id="PIRSR036894-2"/>
    </source>
</evidence>
<evidence type="ECO:0000313" key="7">
    <source>
        <dbReference type="Proteomes" id="UP000319976"/>
    </source>
</evidence>
<dbReference type="InterPro" id="IPR014628">
    <property type="entry name" value="Man6P_isomerase_Firm_short"/>
</dbReference>
<dbReference type="Gene3D" id="2.60.120.10">
    <property type="entry name" value="Jelly Rolls"/>
    <property type="match status" value="2"/>
</dbReference>
<keyword evidence="7" id="KW-1185">Reference proteome</keyword>
<dbReference type="Pfam" id="PF20511">
    <property type="entry name" value="PMI_typeI_cat"/>
    <property type="match status" value="1"/>
</dbReference>
<dbReference type="EMBL" id="CP036316">
    <property type="protein sequence ID" value="QDT65938.1"/>
    <property type="molecule type" value="Genomic_DNA"/>
</dbReference>
<feature type="binding site" evidence="3">
    <location>
        <position position="208"/>
    </location>
    <ligand>
        <name>Zn(2+)</name>
        <dbReference type="ChEBI" id="CHEBI:29105"/>
    </ligand>
</feature>
<dbReference type="InterPro" id="IPR051804">
    <property type="entry name" value="Carb_Metab_Reg_Kinase/Isom"/>
</dbReference>
<dbReference type="Proteomes" id="UP000319976">
    <property type="component" value="Chromosome"/>
</dbReference>
<comment type="cofactor">
    <cofactor evidence="3">
        <name>Zn(2+)</name>
        <dbReference type="ChEBI" id="CHEBI:29105"/>
    </cofactor>
    <text evidence="3">Binds 1 zinc ion per subunit.</text>
</comment>
<dbReference type="InterPro" id="IPR011051">
    <property type="entry name" value="RmlC_Cupin_sf"/>
</dbReference>
<protein>
    <submittedName>
        <fullName evidence="6">Putative mannose-6-phosphate isomerase GmuF</fullName>
        <ecNumber evidence="6">5.3.1.8</ecNumber>
    </submittedName>
</protein>
<dbReference type="GO" id="GO:0005975">
    <property type="term" value="P:carbohydrate metabolic process"/>
    <property type="evidence" value="ECO:0007669"/>
    <property type="project" value="InterPro"/>
</dbReference>
<keyword evidence="6" id="KW-0413">Isomerase</keyword>
<keyword evidence="2 3" id="KW-0862">Zinc</keyword>
<dbReference type="CDD" id="cd07010">
    <property type="entry name" value="cupin_PMI_type_I_N_bac"/>
    <property type="match status" value="1"/>
</dbReference>
<feature type="binding site" evidence="3">
    <location>
        <position position="150"/>
    </location>
    <ligand>
        <name>Zn(2+)</name>
        <dbReference type="ChEBI" id="CHEBI:29105"/>
    </ligand>
</feature>
<evidence type="ECO:0000256" key="3">
    <source>
        <dbReference type="PIRSR" id="PIRSR036894-1"/>
    </source>
</evidence>
<feature type="binding site" evidence="3">
    <location>
        <position position="132"/>
    </location>
    <ligand>
        <name>Zn(2+)</name>
        <dbReference type="ChEBI" id="CHEBI:29105"/>
    </ligand>
</feature>
<dbReference type="GO" id="GO:0008270">
    <property type="term" value="F:zinc ion binding"/>
    <property type="evidence" value="ECO:0007669"/>
    <property type="project" value="InterPro"/>
</dbReference>